<dbReference type="RefSeq" id="WP_025345577.1">
    <property type="nucleotide sequence ID" value="NZ_CP007201.1"/>
</dbReference>
<feature type="transmembrane region" description="Helical" evidence="7">
    <location>
        <begin position="20"/>
        <end position="39"/>
    </location>
</feature>
<keyword evidence="2" id="KW-1003">Cell membrane</keyword>
<evidence type="ECO:0000313" key="8">
    <source>
        <dbReference type="EMBL" id="AHJ13735.1"/>
    </source>
</evidence>
<evidence type="ECO:0000256" key="5">
    <source>
        <dbReference type="ARBA" id="ARBA00023136"/>
    </source>
</evidence>
<dbReference type="AlphaFoldDB" id="A0AA86E0B0"/>
<dbReference type="GO" id="GO:0016746">
    <property type="term" value="F:acyltransferase activity"/>
    <property type="evidence" value="ECO:0007669"/>
    <property type="project" value="UniProtKB-KW"/>
</dbReference>
<organism evidence="8 9">
    <name type="scientific">Sulfurospirillum multivorans (strain DM 12446 / JCM 15788 / NBRC 109480)</name>
    <dbReference type="NCBI Taxonomy" id="1150621"/>
    <lineage>
        <taxon>Bacteria</taxon>
        <taxon>Pseudomonadati</taxon>
        <taxon>Campylobacterota</taxon>
        <taxon>Epsilonproteobacteria</taxon>
        <taxon>Campylobacterales</taxon>
        <taxon>Sulfurospirillaceae</taxon>
        <taxon>Sulfurospirillum</taxon>
    </lineage>
</organism>
<dbReference type="GO" id="GO:0005886">
    <property type="term" value="C:plasma membrane"/>
    <property type="evidence" value="ECO:0007669"/>
    <property type="project" value="UniProtKB-SubCell"/>
</dbReference>
<dbReference type="InterPro" id="IPR004960">
    <property type="entry name" value="LipA_acyltrans"/>
</dbReference>
<keyword evidence="7" id="KW-0812">Transmembrane</keyword>
<dbReference type="Proteomes" id="UP000019322">
    <property type="component" value="Chromosome"/>
</dbReference>
<proteinExistence type="predicted"/>
<dbReference type="EMBL" id="CP007201">
    <property type="protein sequence ID" value="AHJ13735.1"/>
    <property type="molecule type" value="Genomic_DNA"/>
</dbReference>
<dbReference type="GO" id="GO:0009247">
    <property type="term" value="P:glycolipid biosynthetic process"/>
    <property type="evidence" value="ECO:0007669"/>
    <property type="project" value="UniProtKB-ARBA"/>
</dbReference>
<accession>A0AA86E0B0</accession>
<comment type="subcellular location">
    <subcellularLocation>
        <location evidence="1">Cell inner membrane</location>
    </subcellularLocation>
</comment>
<evidence type="ECO:0000256" key="6">
    <source>
        <dbReference type="ARBA" id="ARBA00023315"/>
    </source>
</evidence>
<sequence length="296" mass="34416">MRIFLEYYALKGVLLLTKLLPIPLIYGFCKLLATLFFTLDKRRRTITLQNLALAYPHKTEDERYTLAKNIYKSVAISIAEMLLMMHQRLDIDAMVSNYEEALHELKLYFDDVNRGKLLLTAHFGNWELLAHFLAKHGYPMVVIGRKGNNHLIEEHITTPFRTRYGNTLAHKSKAMAAIVRVLNQKKIAGMLIDQKSGGSSSIKINFFGHPADTINSIGLLKLRYDPSVVPLFMARQSDGRYKLIIGSTQEIVLPEELNETEHIKRLTQHYNDIIEAVIKEYPEQWFWMHDRWRLFK</sequence>
<name>A0AA86E0B0_SULMK</name>
<dbReference type="PANTHER" id="PTHR30606:SF10">
    <property type="entry name" value="PHOSPHATIDYLINOSITOL MANNOSIDE ACYLTRANSFERASE"/>
    <property type="match status" value="1"/>
</dbReference>
<keyword evidence="7" id="KW-1133">Transmembrane helix</keyword>
<gene>
    <name evidence="8" type="ORF">SMUL_2490</name>
</gene>
<keyword evidence="5 7" id="KW-0472">Membrane</keyword>
<evidence type="ECO:0000313" key="9">
    <source>
        <dbReference type="Proteomes" id="UP000019322"/>
    </source>
</evidence>
<keyword evidence="4" id="KW-0808">Transferase</keyword>
<dbReference type="CDD" id="cd07984">
    <property type="entry name" value="LPLAT_LABLAT-like"/>
    <property type="match status" value="1"/>
</dbReference>
<dbReference type="KEGG" id="smul:SMUL_2490"/>
<dbReference type="PANTHER" id="PTHR30606">
    <property type="entry name" value="LIPID A BIOSYNTHESIS LAUROYL ACYLTRANSFERASE"/>
    <property type="match status" value="1"/>
</dbReference>
<evidence type="ECO:0000256" key="3">
    <source>
        <dbReference type="ARBA" id="ARBA00022519"/>
    </source>
</evidence>
<dbReference type="Pfam" id="PF03279">
    <property type="entry name" value="Lip_A_acyltrans"/>
    <property type="match status" value="1"/>
</dbReference>
<protein>
    <submittedName>
        <fullName evidence="8">Lipid A biosynthesis lauroyl acyltransferase</fullName>
    </submittedName>
</protein>
<keyword evidence="3" id="KW-0997">Cell inner membrane</keyword>
<reference evidence="8 9" key="1">
    <citation type="journal article" date="2014" name="Environ. Microbiol.">
        <title>Insights into organohalide respiration and the versatile catabolism of Sulfurospirillum multivorans gained from comparative genomics and physiological studies.</title>
        <authorList>
            <person name="Goris T."/>
            <person name="Schubert T."/>
            <person name="Gadkari J."/>
            <person name="Wubet T."/>
            <person name="Tarkka M."/>
            <person name="Buscot F."/>
            <person name="Adrian L."/>
            <person name="Diekert G."/>
        </authorList>
    </citation>
    <scope>NUCLEOTIDE SEQUENCE [LARGE SCALE GENOMIC DNA]</scope>
    <source>
        <strain evidence="9">DM 12446 / JCM 15788 / NBRC 109480</strain>
    </source>
</reference>
<evidence type="ECO:0000256" key="1">
    <source>
        <dbReference type="ARBA" id="ARBA00004533"/>
    </source>
</evidence>
<keyword evidence="6 8" id="KW-0012">Acyltransferase</keyword>
<evidence type="ECO:0000256" key="7">
    <source>
        <dbReference type="SAM" id="Phobius"/>
    </source>
</evidence>
<evidence type="ECO:0000256" key="2">
    <source>
        <dbReference type="ARBA" id="ARBA00022475"/>
    </source>
</evidence>
<evidence type="ECO:0000256" key="4">
    <source>
        <dbReference type="ARBA" id="ARBA00022679"/>
    </source>
</evidence>